<evidence type="ECO:0000256" key="6">
    <source>
        <dbReference type="ARBA" id="ARBA00022989"/>
    </source>
</evidence>
<evidence type="ECO:0000256" key="3">
    <source>
        <dbReference type="ARBA" id="ARBA00022679"/>
    </source>
</evidence>
<keyword evidence="2" id="KW-1003">Cell membrane</keyword>
<dbReference type="SUPFAM" id="SSF55874">
    <property type="entry name" value="ATPase domain of HSP90 chaperone/DNA topoisomerase II/histidine kinase"/>
    <property type="match status" value="1"/>
</dbReference>
<keyword evidence="3" id="KW-0808">Transferase</keyword>
<organism evidence="10 11">
    <name type="scientific">Streptantibioticus ferralitis</name>
    <dbReference type="NCBI Taxonomy" id="236510"/>
    <lineage>
        <taxon>Bacteria</taxon>
        <taxon>Bacillati</taxon>
        <taxon>Actinomycetota</taxon>
        <taxon>Actinomycetes</taxon>
        <taxon>Kitasatosporales</taxon>
        <taxon>Streptomycetaceae</taxon>
        <taxon>Streptantibioticus</taxon>
    </lineage>
</organism>
<dbReference type="InterPro" id="IPR003594">
    <property type="entry name" value="HATPase_dom"/>
</dbReference>
<gene>
    <name evidence="10" type="ORF">P2L57_05390</name>
</gene>
<protein>
    <submittedName>
        <fullName evidence="10">ATP-binding protein</fullName>
    </submittedName>
</protein>
<evidence type="ECO:0000313" key="11">
    <source>
        <dbReference type="Proteomes" id="UP001220022"/>
    </source>
</evidence>
<dbReference type="CDD" id="cd16917">
    <property type="entry name" value="HATPase_UhpB-NarQ-NarX-like"/>
    <property type="match status" value="1"/>
</dbReference>
<dbReference type="PANTHER" id="PTHR24421:SF37">
    <property type="entry name" value="SENSOR HISTIDINE KINASE NARS"/>
    <property type="match status" value="1"/>
</dbReference>
<evidence type="ECO:0000256" key="2">
    <source>
        <dbReference type="ARBA" id="ARBA00022475"/>
    </source>
</evidence>
<evidence type="ECO:0000256" key="5">
    <source>
        <dbReference type="ARBA" id="ARBA00022777"/>
    </source>
</evidence>
<dbReference type="Gene3D" id="3.30.565.10">
    <property type="entry name" value="Histidine kinase-like ATPase, C-terminal domain"/>
    <property type="match status" value="1"/>
</dbReference>
<keyword evidence="5" id="KW-0418">Kinase</keyword>
<dbReference type="RefSeq" id="WP_275808980.1">
    <property type="nucleotide sequence ID" value="NZ_BAAANM010000012.1"/>
</dbReference>
<evidence type="ECO:0000256" key="8">
    <source>
        <dbReference type="ARBA" id="ARBA00023136"/>
    </source>
</evidence>
<evidence type="ECO:0000256" key="4">
    <source>
        <dbReference type="ARBA" id="ARBA00022692"/>
    </source>
</evidence>
<accession>A0ABT5YU84</accession>
<dbReference type="GO" id="GO:0005524">
    <property type="term" value="F:ATP binding"/>
    <property type="evidence" value="ECO:0007669"/>
    <property type="project" value="UniProtKB-KW"/>
</dbReference>
<reference evidence="10 11" key="1">
    <citation type="submission" date="2023-03" db="EMBL/GenBank/DDBJ databases">
        <title>Draft genome sequence of type strain Streptomyces ferralitis JCM 14344.</title>
        <authorList>
            <person name="Klaysubun C."/>
            <person name="Duangmal K."/>
        </authorList>
    </citation>
    <scope>NUCLEOTIDE SEQUENCE [LARGE SCALE GENOMIC DNA]</scope>
    <source>
        <strain evidence="10 11">JCM 14344</strain>
    </source>
</reference>
<dbReference type="Proteomes" id="UP001220022">
    <property type="component" value="Unassembled WGS sequence"/>
</dbReference>
<sequence>MYCAAQELLDNVVRHSGATHAHVTLVCDTGTLRLTVTDDGVGTDRAHLRQRLSAGHIGSASQRVRVEAAGGRMEHLPTDDGTRIRITVPLPHSSVPAARNSTR</sequence>
<evidence type="ECO:0000259" key="9">
    <source>
        <dbReference type="Pfam" id="PF02518"/>
    </source>
</evidence>
<dbReference type="InterPro" id="IPR050482">
    <property type="entry name" value="Sensor_HK_TwoCompSys"/>
</dbReference>
<feature type="domain" description="Histidine kinase/HSP90-like ATPase" evidence="9">
    <location>
        <begin position="5"/>
        <end position="91"/>
    </location>
</feature>
<keyword evidence="7" id="KW-0902">Two-component regulatory system</keyword>
<keyword evidence="11" id="KW-1185">Reference proteome</keyword>
<comment type="subcellular location">
    <subcellularLocation>
        <location evidence="1">Cell membrane</location>
        <topology evidence="1">Multi-pass membrane protein</topology>
    </subcellularLocation>
</comment>
<dbReference type="EMBL" id="JARHTQ010000002">
    <property type="protein sequence ID" value="MDF2255177.1"/>
    <property type="molecule type" value="Genomic_DNA"/>
</dbReference>
<keyword evidence="10" id="KW-0067">ATP-binding</keyword>
<evidence type="ECO:0000256" key="7">
    <source>
        <dbReference type="ARBA" id="ARBA00023012"/>
    </source>
</evidence>
<keyword evidence="6" id="KW-1133">Transmembrane helix</keyword>
<dbReference type="Pfam" id="PF02518">
    <property type="entry name" value="HATPase_c"/>
    <property type="match status" value="1"/>
</dbReference>
<keyword evidence="4" id="KW-0812">Transmembrane</keyword>
<comment type="caution">
    <text evidence="10">The sequence shown here is derived from an EMBL/GenBank/DDBJ whole genome shotgun (WGS) entry which is preliminary data.</text>
</comment>
<keyword evidence="8" id="KW-0472">Membrane</keyword>
<name>A0ABT5YU84_9ACTN</name>
<evidence type="ECO:0000256" key="1">
    <source>
        <dbReference type="ARBA" id="ARBA00004651"/>
    </source>
</evidence>
<dbReference type="InterPro" id="IPR036890">
    <property type="entry name" value="HATPase_C_sf"/>
</dbReference>
<evidence type="ECO:0000313" key="10">
    <source>
        <dbReference type="EMBL" id="MDF2255177.1"/>
    </source>
</evidence>
<dbReference type="PANTHER" id="PTHR24421">
    <property type="entry name" value="NITRATE/NITRITE SENSOR PROTEIN NARX-RELATED"/>
    <property type="match status" value="1"/>
</dbReference>
<proteinExistence type="predicted"/>
<keyword evidence="10" id="KW-0547">Nucleotide-binding</keyword>